<dbReference type="InterPro" id="IPR027417">
    <property type="entry name" value="P-loop_NTPase"/>
</dbReference>
<evidence type="ECO:0000313" key="6">
    <source>
        <dbReference type="Proteomes" id="UP000557204"/>
    </source>
</evidence>
<sequence length="107" mass="11346">MIEMSRMTRTDGHKRAVDDISFVAPPCSVTGILGPNGAGKSTTMRMIMGLDRPDSGTATIKGKPLADHVAPKRAAGRCSRPSPCHRAGPPATTYGCWPPRTRSDVEA</sequence>
<evidence type="ECO:0000259" key="4">
    <source>
        <dbReference type="Pfam" id="PF00005"/>
    </source>
</evidence>
<evidence type="ECO:0000256" key="1">
    <source>
        <dbReference type="ARBA" id="ARBA00005417"/>
    </source>
</evidence>
<organism evidence="5 6">
    <name type="scientific">Isoptericola sediminis</name>
    <dbReference type="NCBI Taxonomy" id="2733572"/>
    <lineage>
        <taxon>Bacteria</taxon>
        <taxon>Bacillati</taxon>
        <taxon>Actinomycetota</taxon>
        <taxon>Actinomycetes</taxon>
        <taxon>Micrococcales</taxon>
        <taxon>Promicromonosporaceae</taxon>
        <taxon>Isoptericola</taxon>
    </lineage>
</organism>
<proteinExistence type="inferred from homology"/>
<dbReference type="Gene3D" id="3.40.50.300">
    <property type="entry name" value="P-loop containing nucleotide triphosphate hydrolases"/>
    <property type="match status" value="1"/>
</dbReference>
<dbReference type="GO" id="GO:0005524">
    <property type="term" value="F:ATP binding"/>
    <property type="evidence" value="ECO:0007669"/>
    <property type="project" value="UniProtKB-KW"/>
</dbReference>
<comment type="caution">
    <text evidence="5">The sequence shown here is derived from an EMBL/GenBank/DDBJ whole genome shotgun (WGS) entry which is preliminary data.</text>
</comment>
<keyword evidence="5" id="KW-0067">ATP-binding</keyword>
<dbReference type="AlphaFoldDB" id="A0A849K9Y7"/>
<comment type="similarity">
    <text evidence="1">Belongs to the ABC transporter superfamily.</text>
</comment>
<dbReference type="SUPFAM" id="SSF52540">
    <property type="entry name" value="P-loop containing nucleoside triphosphate hydrolases"/>
    <property type="match status" value="1"/>
</dbReference>
<feature type="region of interest" description="Disordered" evidence="3">
    <location>
        <begin position="60"/>
        <end position="107"/>
    </location>
</feature>
<keyword evidence="6" id="KW-1185">Reference proteome</keyword>
<dbReference type="InterPro" id="IPR003439">
    <property type="entry name" value="ABC_transporter-like_ATP-bd"/>
</dbReference>
<keyword evidence="2" id="KW-0813">Transport</keyword>
<reference evidence="5 6" key="1">
    <citation type="submission" date="2020-05" db="EMBL/GenBank/DDBJ databases">
        <title>Genome sequence of Isoptericola sp. JC619 isolated from Chilika lagoon, India.</title>
        <authorList>
            <person name="Kumar D."/>
            <person name="Appam K."/>
            <person name="Gandham S."/>
            <person name="Uppada J."/>
            <person name="Sasikala C."/>
            <person name="Venkata Ramana C."/>
        </authorList>
    </citation>
    <scope>NUCLEOTIDE SEQUENCE [LARGE SCALE GENOMIC DNA]</scope>
    <source>
        <strain evidence="5 6">JC619</strain>
    </source>
</reference>
<dbReference type="Proteomes" id="UP000557204">
    <property type="component" value="Unassembled WGS sequence"/>
</dbReference>
<dbReference type="RefSeq" id="WP_171248114.1">
    <property type="nucleotide sequence ID" value="NZ_JABFAJ010000024.1"/>
</dbReference>
<dbReference type="GO" id="GO:0016887">
    <property type="term" value="F:ATP hydrolysis activity"/>
    <property type="evidence" value="ECO:0007669"/>
    <property type="project" value="InterPro"/>
</dbReference>
<keyword evidence="5" id="KW-0547">Nucleotide-binding</keyword>
<name>A0A849K9Y7_9MICO</name>
<evidence type="ECO:0000313" key="5">
    <source>
        <dbReference type="EMBL" id="NNU28585.1"/>
    </source>
</evidence>
<evidence type="ECO:0000256" key="2">
    <source>
        <dbReference type="ARBA" id="ARBA00022448"/>
    </source>
</evidence>
<dbReference type="EMBL" id="JABFAJ010000024">
    <property type="protein sequence ID" value="NNU28585.1"/>
    <property type="molecule type" value="Genomic_DNA"/>
</dbReference>
<dbReference type="PANTHER" id="PTHR43335:SF4">
    <property type="entry name" value="ABC TRANSPORTER, ATP-BINDING PROTEIN"/>
    <property type="match status" value="1"/>
</dbReference>
<protein>
    <submittedName>
        <fullName evidence="5">ATP-binding cassette domain-containing protein</fullName>
    </submittedName>
</protein>
<feature type="domain" description="ABC transporter" evidence="4">
    <location>
        <begin position="18"/>
        <end position="68"/>
    </location>
</feature>
<gene>
    <name evidence="5" type="ORF">HLI28_13680</name>
</gene>
<dbReference type="Pfam" id="PF00005">
    <property type="entry name" value="ABC_tran"/>
    <property type="match status" value="1"/>
</dbReference>
<dbReference type="PANTHER" id="PTHR43335">
    <property type="entry name" value="ABC TRANSPORTER, ATP-BINDING PROTEIN"/>
    <property type="match status" value="1"/>
</dbReference>
<evidence type="ECO:0000256" key="3">
    <source>
        <dbReference type="SAM" id="MobiDB-lite"/>
    </source>
</evidence>
<accession>A0A849K9Y7</accession>